<keyword evidence="4" id="KW-1185">Reference proteome</keyword>
<dbReference type="PANTHER" id="PTHR18860">
    <property type="entry name" value="14-3-3 PROTEIN"/>
    <property type="match status" value="1"/>
</dbReference>
<dbReference type="InterPro" id="IPR000308">
    <property type="entry name" value="14-3-3"/>
</dbReference>
<gene>
    <name evidence="3" type="ORF">PPENT_87.1.T0620107</name>
</gene>
<reference evidence="3" key="1">
    <citation type="submission" date="2021-01" db="EMBL/GenBank/DDBJ databases">
        <authorList>
            <consortium name="Genoscope - CEA"/>
            <person name="William W."/>
        </authorList>
    </citation>
    <scope>NUCLEOTIDE SEQUENCE</scope>
</reference>
<dbReference type="InterPro" id="IPR023410">
    <property type="entry name" value="14-3-3_domain"/>
</dbReference>
<dbReference type="PRINTS" id="PR00305">
    <property type="entry name" value="1433ZETA"/>
</dbReference>
<comment type="caution">
    <text evidence="3">The sequence shown here is derived from an EMBL/GenBank/DDBJ whole genome shotgun (WGS) entry which is preliminary data.</text>
</comment>
<dbReference type="PIRSF" id="PIRSF000868">
    <property type="entry name" value="14-3-3"/>
    <property type="match status" value="1"/>
</dbReference>
<feature type="domain" description="14-3-3" evidence="2">
    <location>
        <begin position="4"/>
        <end position="240"/>
    </location>
</feature>
<feature type="coiled-coil region" evidence="1">
    <location>
        <begin position="201"/>
        <end position="233"/>
    </location>
</feature>
<organism evidence="3 4">
    <name type="scientific">Paramecium pentaurelia</name>
    <dbReference type="NCBI Taxonomy" id="43138"/>
    <lineage>
        <taxon>Eukaryota</taxon>
        <taxon>Sar</taxon>
        <taxon>Alveolata</taxon>
        <taxon>Ciliophora</taxon>
        <taxon>Intramacronucleata</taxon>
        <taxon>Oligohymenophorea</taxon>
        <taxon>Peniculida</taxon>
        <taxon>Parameciidae</taxon>
        <taxon>Paramecium</taxon>
    </lineage>
</organism>
<proteinExistence type="predicted"/>
<dbReference type="OrthoDB" id="10260625at2759"/>
<evidence type="ECO:0000313" key="3">
    <source>
        <dbReference type="EMBL" id="CAD8175009.1"/>
    </source>
</evidence>
<dbReference type="Pfam" id="PF00244">
    <property type="entry name" value="14-3-3"/>
    <property type="match status" value="1"/>
</dbReference>
<protein>
    <recommendedName>
        <fullName evidence="2">14-3-3 domain-containing protein</fullName>
    </recommendedName>
</protein>
<dbReference type="Proteomes" id="UP000689195">
    <property type="component" value="Unassembled WGS sequence"/>
</dbReference>
<dbReference type="CDD" id="cd08774">
    <property type="entry name" value="14-3-3"/>
    <property type="match status" value="1"/>
</dbReference>
<keyword evidence="1" id="KW-0175">Coiled coil</keyword>
<accession>A0A8S1VGY6</accession>
<dbReference type="AlphaFoldDB" id="A0A8S1VGY6"/>
<dbReference type="SMART" id="SM00101">
    <property type="entry name" value="14_3_3"/>
    <property type="match status" value="1"/>
</dbReference>
<evidence type="ECO:0000256" key="1">
    <source>
        <dbReference type="SAM" id="Coils"/>
    </source>
</evidence>
<evidence type="ECO:0000313" key="4">
    <source>
        <dbReference type="Proteomes" id="UP000689195"/>
    </source>
</evidence>
<sequence length="240" mass="28985">MLSRQELVYMAKICEQAERYDDMLNYIRQVAFMEQELSTEERNLFTFAYYYCVGSRKTQMRQLCHLENKVTQKVNTNPQFSAIIVLKKRILNELNDFCNEFLILIENQLLKLHQQTELYFQYQFFKCRYLKHKVDYLQDEQERDIAINIALLQFEQIYEQVIAQLLPTNVRRLQMVLDFSVFLHEILEDNKKACEICDEALIQARKEIDKELNQQEKVQIEQVLNLIEQTRNLVMEDMKE</sequence>
<evidence type="ECO:0000259" key="2">
    <source>
        <dbReference type="SMART" id="SM00101"/>
    </source>
</evidence>
<dbReference type="EMBL" id="CAJJDO010000062">
    <property type="protein sequence ID" value="CAD8175009.1"/>
    <property type="molecule type" value="Genomic_DNA"/>
</dbReference>
<name>A0A8S1VGY6_9CILI</name>